<evidence type="ECO:0000313" key="13">
    <source>
        <dbReference type="EMBL" id="RRS01046.1"/>
    </source>
</evidence>
<dbReference type="GO" id="GO:0046872">
    <property type="term" value="F:metal ion binding"/>
    <property type="evidence" value="ECO:0007669"/>
    <property type="project" value="UniProtKB-KW"/>
</dbReference>
<dbReference type="PANTHER" id="PTHR43221">
    <property type="entry name" value="PROTEASE HTPX"/>
    <property type="match status" value="1"/>
</dbReference>
<keyword evidence="14" id="KW-1185">Reference proteome</keyword>
<feature type="transmembrane region" description="Helical" evidence="11">
    <location>
        <begin position="211"/>
        <end position="234"/>
    </location>
</feature>
<dbReference type="InterPro" id="IPR050083">
    <property type="entry name" value="HtpX_protease"/>
</dbReference>
<evidence type="ECO:0000256" key="1">
    <source>
        <dbReference type="ARBA" id="ARBA00001947"/>
    </source>
</evidence>
<evidence type="ECO:0000256" key="10">
    <source>
        <dbReference type="ARBA" id="ARBA00023136"/>
    </source>
</evidence>
<keyword evidence="4 11" id="KW-0812">Transmembrane</keyword>
<evidence type="ECO:0000256" key="11">
    <source>
        <dbReference type="SAM" id="Phobius"/>
    </source>
</evidence>
<dbReference type="GO" id="GO:0006508">
    <property type="term" value="P:proteolysis"/>
    <property type="evidence" value="ECO:0007669"/>
    <property type="project" value="UniProtKB-KW"/>
</dbReference>
<keyword evidence="8 11" id="KW-1133">Transmembrane helix</keyword>
<sequence>MRFWQQQAHARGQTLRLLLSFALLVVLLVVAVNTLLAVLYRLVIPFGTGWPLLFFETNTAVVLMFVLGGAWMEAWRLRDGGGVRVAHWMGGVEVQDDGGALKRRLLNVVDEMALASGQPLPRVFVLPREGAINAFVAGWSPETSALCVTQGALDRLNRAELQGLVAHEFGHLAEGDGRLSMRLLSLVWGLSLLYGWGRHLMSPDANGRVNALAWLVGAVLAAVGWLGWLCGRLLQAAVSRQREFLADAKAVQFTRAKDGLGQVLRKVQHEQQTHADRLHHPNADALAFLWLNAPGWAARLASHPPLSERIRRIYGTARSPLAVVKEAAPSSLPAEPRHVSLPPGVMAASAPPTLPPSTQPPITVPGGLGPRLLPDVDTQDALGRLRLLAGPMQQRMAILAFMMRPDNEAEQRFWAQSTRDLHGAARILADVQALPPMFRVPEFERMLAQMAYEPVARRRELVVACRELLRADGKVSPRDRLWWLALRHRMGEVNTTQAFMRPVTGQGRDLTQLQTDERSHVATFSAYLARILPVAAEGPEPSAQGLAWYRAVMARCHLPGVPWPPFMPPDADALMHALAGTQELSWVIRPQLVRAWVEEALNHSPAGLMSADTADALRLSAGLLDTPLPPALAVHYPKAT</sequence>
<accession>A0A3R8S5L1</accession>
<keyword evidence="2" id="KW-1003">Cell membrane</keyword>
<comment type="cofactor">
    <cofactor evidence="1">
        <name>Zn(2+)</name>
        <dbReference type="ChEBI" id="CHEBI:29105"/>
    </cofactor>
</comment>
<reference evidence="13 14" key="1">
    <citation type="submission" date="2018-12" db="EMBL/GenBank/DDBJ databases">
        <title>The whole draft genome of Aquabacterium sp. SJQ9.</title>
        <authorList>
            <person name="Sun L."/>
            <person name="Gao X."/>
            <person name="Chen W."/>
            <person name="Huang K."/>
        </authorList>
    </citation>
    <scope>NUCLEOTIDE SEQUENCE [LARGE SCALE GENOMIC DNA]</scope>
    <source>
        <strain evidence="13 14">SJQ9</strain>
    </source>
</reference>
<evidence type="ECO:0000256" key="3">
    <source>
        <dbReference type="ARBA" id="ARBA00022670"/>
    </source>
</evidence>
<evidence type="ECO:0000256" key="2">
    <source>
        <dbReference type="ARBA" id="ARBA00022475"/>
    </source>
</evidence>
<evidence type="ECO:0000256" key="7">
    <source>
        <dbReference type="ARBA" id="ARBA00022833"/>
    </source>
</evidence>
<dbReference type="Pfam" id="PF01435">
    <property type="entry name" value="Peptidase_M48"/>
    <property type="match status" value="1"/>
</dbReference>
<keyword evidence="3" id="KW-0645">Protease</keyword>
<dbReference type="GO" id="GO:0004222">
    <property type="term" value="F:metalloendopeptidase activity"/>
    <property type="evidence" value="ECO:0007669"/>
    <property type="project" value="InterPro"/>
</dbReference>
<dbReference type="OrthoDB" id="15218at2"/>
<evidence type="ECO:0000256" key="4">
    <source>
        <dbReference type="ARBA" id="ARBA00022692"/>
    </source>
</evidence>
<keyword evidence="10 11" id="KW-0472">Membrane</keyword>
<keyword evidence="6" id="KW-0378">Hydrolase</keyword>
<proteinExistence type="predicted"/>
<evidence type="ECO:0000256" key="5">
    <source>
        <dbReference type="ARBA" id="ARBA00022723"/>
    </source>
</evidence>
<dbReference type="EMBL" id="RSED01000029">
    <property type="protein sequence ID" value="RRS01046.1"/>
    <property type="molecule type" value="Genomic_DNA"/>
</dbReference>
<feature type="domain" description="Peptidase M48" evidence="12">
    <location>
        <begin position="103"/>
        <end position="314"/>
    </location>
</feature>
<evidence type="ECO:0000256" key="6">
    <source>
        <dbReference type="ARBA" id="ARBA00022801"/>
    </source>
</evidence>
<protein>
    <recommendedName>
        <fullName evidence="12">Peptidase M48 domain-containing protein</fullName>
    </recommendedName>
</protein>
<dbReference type="Proteomes" id="UP000269265">
    <property type="component" value="Unassembled WGS sequence"/>
</dbReference>
<evidence type="ECO:0000256" key="9">
    <source>
        <dbReference type="ARBA" id="ARBA00023049"/>
    </source>
</evidence>
<gene>
    <name evidence="13" type="ORF">EIP75_22230</name>
</gene>
<comment type="caution">
    <text evidence="13">The sequence shown here is derived from an EMBL/GenBank/DDBJ whole genome shotgun (WGS) entry which is preliminary data.</text>
</comment>
<feature type="transmembrane region" description="Helical" evidence="11">
    <location>
        <begin position="50"/>
        <end position="71"/>
    </location>
</feature>
<dbReference type="PANTHER" id="PTHR43221:SF2">
    <property type="entry name" value="PROTEASE HTPX HOMOLOG"/>
    <property type="match status" value="1"/>
</dbReference>
<evidence type="ECO:0000256" key="8">
    <source>
        <dbReference type="ARBA" id="ARBA00022989"/>
    </source>
</evidence>
<dbReference type="AlphaFoldDB" id="A0A3R8S5L1"/>
<feature type="transmembrane region" description="Helical" evidence="11">
    <location>
        <begin position="21"/>
        <end position="44"/>
    </location>
</feature>
<dbReference type="RefSeq" id="WP_125245395.1">
    <property type="nucleotide sequence ID" value="NZ_RSED01000029.1"/>
</dbReference>
<keyword evidence="5" id="KW-0479">Metal-binding</keyword>
<dbReference type="Gene3D" id="3.30.2010.10">
    <property type="entry name" value="Metalloproteases ('zincins'), catalytic domain"/>
    <property type="match status" value="1"/>
</dbReference>
<keyword evidence="7" id="KW-0862">Zinc</keyword>
<organism evidence="13 14">
    <name type="scientific">Aquabacterium soli</name>
    <dbReference type="NCBI Taxonomy" id="2493092"/>
    <lineage>
        <taxon>Bacteria</taxon>
        <taxon>Pseudomonadati</taxon>
        <taxon>Pseudomonadota</taxon>
        <taxon>Betaproteobacteria</taxon>
        <taxon>Burkholderiales</taxon>
        <taxon>Aquabacterium</taxon>
    </lineage>
</organism>
<evidence type="ECO:0000259" key="12">
    <source>
        <dbReference type="Pfam" id="PF01435"/>
    </source>
</evidence>
<evidence type="ECO:0000313" key="14">
    <source>
        <dbReference type="Proteomes" id="UP000269265"/>
    </source>
</evidence>
<dbReference type="InterPro" id="IPR001915">
    <property type="entry name" value="Peptidase_M48"/>
</dbReference>
<keyword evidence="9" id="KW-0482">Metalloprotease</keyword>
<name>A0A3R8S5L1_9BURK</name>